<evidence type="ECO:0000256" key="3">
    <source>
        <dbReference type="ARBA" id="ARBA00023157"/>
    </source>
</evidence>
<gene>
    <name evidence="9" type="ORF">HBR001_LOCUS834</name>
</gene>
<keyword evidence="10" id="KW-1185">Reference proteome</keyword>
<accession>A0AAV0T1D7</accession>
<reference evidence="9" key="1">
    <citation type="submission" date="2022-12" db="EMBL/GenBank/DDBJ databases">
        <authorList>
            <person name="Webb A."/>
        </authorList>
    </citation>
    <scope>NUCLEOTIDE SEQUENCE</scope>
    <source>
        <strain evidence="9">Hp1</strain>
    </source>
</reference>
<feature type="domain" description="EGF-like" evidence="8">
    <location>
        <begin position="482"/>
        <end position="519"/>
    </location>
</feature>
<evidence type="ECO:0000259" key="8">
    <source>
        <dbReference type="PROSITE" id="PS50026"/>
    </source>
</evidence>
<keyword evidence="6" id="KW-0472">Membrane</keyword>
<proteinExistence type="inferred from homology"/>
<comment type="caution">
    <text evidence="9">The sequence shown here is derived from an EMBL/GenBank/DDBJ whole genome shotgun (WGS) entry which is preliminary data.</text>
</comment>
<evidence type="ECO:0000313" key="10">
    <source>
        <dbReference type="Proteomes" id="UP001162031"/>
    </source>
</evidence>
<evidence type="ECO:0000256" key="4">
    <source>
        <dbReference type="ARBA" id="ARBA00023180"/>
    </source>
</evidence>
<dbReference type="SUPFAM" id="SSF51445">
    <property type="entry name" value="(Trans)glycosidases"/>
    <property type="match status" value="1"/>
</dbReference>
<evidence type="ECO:0000256" key="1">
    <source>
        <dbReference type="ARBA" id="ARBA00007528"/>
    </source>
</evidence>
<dbReference type="InterPro" id="IPR004886">
    <property type="entry name" value="Glucanosyltransferase"/>
</dbReference>
<keyword evidence="4" id="KW-0325">Glycoprotein</keyword>
<dbReference type="Gene3D" id="3.20.20.80">
    <property type="entry name" value="Glycosidases"/>
    <property type="match status" value="1"/>
</dbReference>
<keyword evidence="5" id="KW-0245">EGF-like domain</keyword>
<keyword evidence="6" id="KW-0812">Transmembrane</keyword>
<dbReference type="GO" id="GO:0042124">
    <property type="term" value="F:1,3-beta-glucanosyltransferase activity"/>
    <property type="evidence" value="ECO:0007669"/>
    <property type="project" value="TreeGrafter"/>
</dbReference>
<evidence type="ECO:0000313" key="9">
    <source>
        <dbReference type="EMBL" id="CAI5712379.1"/>
    </source>
</evidence>
<sequence>MRGRRCVLLGVLAALVSLLHSQSSLVTAAPVDGVIIVRGHKLYNAKTGERFFIKGLTYEYAVSDEYYDKYSKATIEENLAGLKYNTLRLYNINPEASYVKFMADMAKLGVYVMVSASPDNDVYYGKYRYSTITKKLSCTGKVSSNDGGAKTVDQTETCYPALLLEYGKKIIKNFAQYDNTLGVVVANEIMQMDLTSASCVKAYVSDLKTWMAVNGKKLRLLPLAYAAADSSTDQVSNADEYHVIKVQGLLCGDKMINGMMAKSIDIYLINEYRWCPDSTFAEAYKRYIDMAQGIPIVVAFGEYGCKTSASTPRDWGMIPYMYEVPSKTEQFTAVWSGGLAYSYGEAKLGKDSLFPMFKGGSTDFLSTPSSKPLVDYTNLKAQFAKYSGFKDDAKWTDSTVCSWKPTLETKTQPSNKIASKYGWIVNSCTSSNLKLASTDSWVCSSREGVVCSDDGSTCDVALSGSLGTTQEDICGTYEVVSGGGTCETTTDCGGNGQCKESNGTKSCSCLSCYTGTDCSVRDITSCATLSSSDSAPHMIFVGVGVFLGVMLVVFIALGVAAAKKKAETNKLAQQVRTDVNSQATADTL</sequence>
<feature type="chain" id="PRO_5044010000" description="EGF-like domain-containing protein" evidence="7">
    <location>
        <begin position="22"/>
        <end position="588"/>
    </location>
</feature>
<dbReference type="PANTHER" id="PTHR31468">
    <property type="entry name" value="1,3-BETA-GLUCANOSYLTRANSFERASE GAS1"/>
    <property type="match status" value="1"/>
</dbReference>
<keyword evidence="2 7" id="KW-0732">Signal</keyword>
<dbReference type="PROSITE" id="PS00022">
    <property type="entry name" value="EGF_1"/>
    <property type="match status" value="1"/>
</dbReference>
<dbReference type="InterPro" id="IPR017853">
    <property type="entry name" value="GH"/>
</dbReference>
<dbReference type="Pfam" id="PF03198">
    <property type="entry name" value="Glyco_hydro_72"/>
    <property type="match status" value="2"/>
</dbReference>
<comment type="similarity">
    <text evidence="1">Belongs to the glycosyl hydrolase 72 family.</text>
</comment>
<evidence type="ECO:0000256" key="7">
    <source>
        <dbReference type="SAM" id="SignalP"/>
    </source>
</evidence>
<evidence type="ECO:0000256" key="5">
    <source>
        <dbReference type="PROSITE-ProRule" id="PRU00076"/>
    </source>
</evidence>
<comment type="caution">
    <text evidence="5">Lacks conserved residue(s) required for the propagation of feature annotation.</text>
</comment>
<dbReference type="EMBL" id="CANTFL010000086">
    <property type="protein sequence ID" value="CAI5712379.1"/>
    <property type="molecule type" value="Genomic_DNA"/>
</dbReference>
<dbReference type="GO" id="GO:0005886">
    <property type="term" value="C:plasma membrane"/>
    <property type="evidence" value="ECO:0007669"/>
    <property type="project" value="TreeGrafter"/>
</dbReference>
<dbReference type="Proteomes" id="UP001162031">
    <property type="component" value="Unassembled WGS sequence"/>
</dbReference>
<evidence type="ECO:0000256" key="2">
    <source>
        <dbReference type="ARBA" id="ARBA00022729"/>
    </source>
</evidence>
<dbReference type="PANTHER" id="PTHR31468:SF2">
    <property type="entry name" value="1,3-BETA-GLUCANOSYLTRANSFERASE GAS1"/>
    <property type="match status" value="1"/>
</dbReference>
<feature type="signal peptide" evidence="7">
    <location>
        <begin position="1"/>
        <end position="21"/>
    </location>
</feature>
<dbReference type="GO" id="GO:0034411">
    <property type="term" value="P:cell wall (1-&gt;3)-beta-D-glucan biosynthetic process"/>
    <property type="evidence" value="ECO:0007669"/>
    <property type="project" value="TreeGrafter"/>
</dbReference>
<dbReference type="AlphaFoldDB" id="A0AAV0T1D7"/>
<feature type="disulfide bond" evidence="5">
    <location>
        <begin position="509"/>
        <end position="518"/>
    </location>
</feature>
<evidence type="ECO:0000256" key="6">
    <source>
        <dbReference type="SAM" id="Phobius"/>
    </source>
</evidence>
<name>A0AAV0T1D7_HYABA</name>
<dbReference type="InterPro" id="IPR000742">
    <property type="entry name" value="EGF"/>
</dbReference>
<dbReference type="PROSITE" id="PS50026">
    <property type="entry name" value="EGF_3"/>
    <property type="match status" value="1"/>
</dbReference>
<feature type="transmembrane region" description="Helical" evidence="6">
    <location>
        <begin position="538"/>
        <end position="562"/>
    </location>
</feature>
<keyword evidence="3 5" id="KW-1015">Disulfide bond</keyword>
<organism evidence="9 10">
    <name type="scientific">Hyaloperonospora brassicae</name>
    <name type="common">Brassica downy mildew</name>
    <name type="synonym">Peronospora brassicae</name>
    <dbReference type="NCBI Taxonomy" id="162125"/>
    <lineage>
        <taxon>Eukaryota</taxon>
        <taxon>Sar</taxon>
        <taxon>Stramenopiles</taxon>
        <taxon>Oomycota</taxon>
        <taxon>Peronosporomycetes</taxon>
        <taxon>Peronosporales</taxon>
        <taxon>Peronosporaceae</taxon>
        <taxon>Hyaloperonospora</taxon>
    </lineage>
</organism>
<protein>
    <recommendedName>
        <fullName evidence="8">EGF-like domain-containing protein</fullName>
    </recommendedName>
</protein>
<keyword evidence="6" id="KW-1133">Transmembrane helix</keyword>
<dbReference type="CDD" id="cd00054">
    <property type="entry name" value="EGF_CA"/>
    <property type="match status" value="1"/>
</dbReference>